<evidence type="ECO:0000256" key="1">
    <source>
        <dbReference type="SAM" id="MobiDB-lite"/>
    </source>
</evidence>
<evidence type="ECO:0000313" key="3">
    <source>
        <dbReference type="EMBL" id="KAL0449522.1"/>
    </source>
</evidence>
<feature type="chain" id="PRO_5043665964" description="Secreted protein" evidence="2">
    <location>
        <begin position="24"/>
        <end position="83"/>
    </location>
</feature>
<sequence>MFSIVSDTIILTLTIVSEAGASGAPILLVREREGSTFGRHSPSPGPAWSGHYGRPIRSGYSCRRTGPARASSKSPQRIRPIGW</sequence>
<feature type="signal peptide" evidence="2">
    <location>
        <begin position="1"/>
        <end position="23"/>
    </location>
</feature>
<reference evidence="3" key="2">
    <citation type="journal article" date="2024" name="Plant">
        <title>Genomic evolution and insights into agronomic trait innovations of Sesamum species.</title>
        <authorList>
            <person name="Miao H."/>
            <person name="Wang L."/>
            <person name="Qu L."/>
            <person name="Liu H."/>
            <person name="Sun Y."/>
            <person name="Le M."/>
            <person name="Wang Q."/>
            <person name="Wei S."/>
            <person name="Zheng Y."/>
            <person name="Lin W."/>
            <person name="Duan Y."/>
            <person name="Cao H."/>
            <person name="Xiong S."/>
            <person name="Wang X."/>
            <person name="Wei L."/>
            <person name="Li C."/>
            <person name="Ma Q."/>
            <person name="Ju M."/>
            <person name="Zhao R."/>
            <person name="Li G."/>
            <person name="Mu C."/>
            <person name="Tian Q."/>
            <person name="Mei H."/>
            <person name="Zhang T."/>
            <person name="Gao T."/>
            <person name="Zhang H."/>
        </authorList>
    </citation>
    <scope>NUCLEOTIDE SEQUENCE</scope>
    <source>
        <strain evidence="3">KEN1</strain>
    </source>
</reference>
<comment type="caution">
    <text evidence="3">The sequence shown here is derived from an EMBL/GenBank/DDBJ whole genome shotgun (WGS) entry which is preliminary data.</text>
</comment>
<keyword evidence="2" id="KW-0732">Signal</keyword>
<accession>A0AAW2X9Q1</accession>
<feature type="region of interest" description="Disordered" evidence="1">
    <location>
        <begin position="59"/>
        <end position="83"/>
    </location>
</feature>
<evidence type="ECO:0000256" key="2">
    <source>
        <dbReference type="SAM" id="SignalP"/>
    </source>
</evidence>
<name>A0AAW2X9Q1_9LAMI</name>
<dbReference type="EMBL" id="JACGWN010000005">
    <property type="protein sequence ID" value="KAL0449522.1"/>
    <property type="molecule type" value="Genomic_DNA"/>
</dbReference>
<evidence type="ECO:0008006" key="4">
    <source>
        <dbReference type="Google" id="ProtNLM"/>
    </source>
</evidence>
<proteinExistence type="predicted"/>
<protein>
    <recommendedName>
        <fullName evidence="4">Secreted protein</fullName>
    </recommendedName>
</protein>
<dbReference type="AlphaFoldDB" id="A0AAW2X9Q1"/>
<organism evidence="3">
    <name type="scientific">Sesamum latifolium</name>
    <dbReference type="NCBI Taxonomy" id="2727402"/>
    <lineage>
        <taxon>Eukaryota</taxon>
        <taxon>Viridiplantae</taxon>
        <taxon>Streptophyta</taxon>
        <taxon>Embryophyta</taxon>
        <taxon>Tracheophyta</taxon>
        <taxon>Spermatophyta</taxon>
        <taxon>Magnoliopsida</taxon>
        <taxon>eudicotyledons</taxon>
        <taxon>Gunneridae</taxon>
        <taxon>Pentapetalae</taxon>
        <taxon>asterids</taxon>
        <taxon>lamiids</taxon>
        <taxon>Lamiales</taxon>
        <taxon>Pedaliaceae</taxon>
        <taxon>Sesamum</taxon>
    </lineage>
</organism>
<gene>
    <name evidence="3" type="ORF">Slati_1508600</name>
</gene>
<reference evidence="3" key="1">
    <citation type="submission" date="2020-06" db="EMBL/GenBank/DDBJ databases">
        <authorList>
            <person name="Li T."/>
            <person name="Hu X."/>
            <person name="Zhang T."/>
            <person name="Song X."/>
            <person name="Zhang H."/>
            <person name="Dai N."/>
            <person name="Sheng W."/>
            <person name="Hou X."/>
            <person name="Wei L."/>
        </authorList>
    </citation>
    <scope>NUCLEOTIDE SEQUENCE</scope>
    <source>
        <strain evidence="3">KEN1</strain>
        <tissue evidence="3">Leaf</tissue>
    </source>
</reference>